<keyword evidence="3" id="KW-0520">NAD</keyword>
<dbReference type="PANTHER" id="PTHR10572">
    <property type="entry name" value="3-HYDROXY-3-METHYLGLUTARYL-COENZYME A REDUCTASE"/>
    <property type="match status" value="1"/>
</dbReference>
<comment type="pathway">
    <text evidence="3">Metabolic intermediate metabolism; (R)-mevalonate degradation; (S)-3-hydroxy-3-methylglutaryl-CoA from (R)-mevalonate: step 1/1.</text>
</comment>
<dbReference type="eggNOG" id="COG1257">
    <property type="taxonomic scope" value="Bacteria"/>
</dbReference>
<dbReference type="InterPro" id="IPR004553">
    <property type="entry name" value="HMG_CoA_Rdtase_bac-typ"/>
</dbReference>
<dbReference type="SUPFAM" id="SSF55035">
    <property type="entry name" value="NAD-binding domain of HMG-CoA reductase"/>
    <property type="match status" value="1"/>
</dbReference>
<dbReference type="EMBL" id="CP001804">
    <property type="protein sequence ID" value="ACY18191.1"/>
    <property type="molecule type" value="Genomic_DNA"/>
</dbReference>
<evidence type="ECO:0000256" key="1">
    <source>
        <dbReference type="ARBA" id="ARBA00007661"/>
    </source>
</evidence>
<dbReference type="InterPro" id="IPR009029">
    <property type="entry name" value="HMG_CoA_Rdtase_sub-bd_dom_sf"/>
</dbReference>
<accession>D0LH46</accession>
<gene>
    <name evidence="5" type="ordered locus">Hoch_5714</name>
</gene>
<dbReference type="PANTHER" id="PTHR10572:SF24">
    <property type="entry name" value="3-HYDROXY-3-METHYLGLUTARYL-COENZYME A REDUCTASE"/>
    <property type="match status" value="1"/>
</dbReference>
<dbReference type="KEGG" id="hoh:Hoch_5714"/>
<dbReference type="Proteomes" id="UP000001880">
    <property type="component" value="Chromosome"/>
</dbReference>
<evidence type="ECO:0000313" key="5">
    <source>
        <dbReference type="EMBL" id="ACY18191.1"/>
    </source>
</evidence>
<dbReference type="SUPFAM" id="SSF56542">
    <property type="entry name" value="Substrate-binding domain of HMG-CoA reductase"/>
    <property type="match status" value="1"/>
</dbReference>
<dbReference type="PRINTS" id="PR00071">
    <property type="entry name" value="HMGCOARDTASE"/>
</dbReference>
<feature type="region of interest" description="Disordered" evidence="4">
    <location>
        <begin position="382"/>
        <end position="402"/>
    </location>
</feature>
<dbReference type="InterPro" id="IPR002202">
    <property type="entry name" value="HMG_CoA_Rdtase"/>
</dbReference>
<comment type="similarity">
    <text evidence="1 3">Belongs to the HMG-CoA reductase family.</text>
</comment>
<reference evidence="5 6" key="1">
    <citation type="journal article" date="2010" name="Stand. Genomic Sci.">
        <title>Complete genome sequence of Haliangium ochraceum type strain (SMP-2).</title>
        <authorList>
            <consortium name="US DOE Joint Genome Institute (JGI-PGF)"/>
            <person name="Ivanova N."/>
            <person name="Daum C."/>
            <person name="Lang E."/>
            <person name="Abt B."/>
            <person name="Kopitz M."/>
            <person name="Saunders E."/>
            <person name="Lapidus A."/>
            <person name="Lucas S."/>
            <person name="Glavina Del Rio T."/>
            <person name="Nolan M."/>
            <person name="Tice H."/>
            <person name="Copeland A."/>
            <person name="Cheng J.F."/>
            <person name="Chen F."/>
            <person name="Bruce D."/>
            <person name="Goodwin L."/>
            <person name="Pitluck S."/>
            <person name="Mavromatis K."/>
            <person name="Pati A."/>
            <person name="Mikhailova N."/>
            <person name="Chen A."/>
            <person name="Palaniappan K."/>
            <person name="Land M."/>
            <person name="Hauser L."/>
            <person name="Chang Y.J."/>
            <person name="Jeffries C.D."/>
            <person name="Detter J.C."/>
            <person name="Brettin T."/>
            <person name="Rohde M."/>
            <person name="Goker M."/>
            <person name="Bristow J."/>
            <person name="Markowitz V."/>
            <person name="Eisen J.A."/>
            <person name="Hugenholtz P."/>
            <person name="Kyrpides N.C."/>
            <person name="Klenk H.P."/>
        </authorList>
    </citation>
    <scope>NUCLEOTIDE SEQUENCE [LARGE SCALE GENOMIC DNA]</scope>
    <source>
        <strain evidence="6">DSM 14365 / CIP 107738 / JCM 11303 / AJ 13395 / SMP-2</strain>
    </source>
</reference>
<dbReference type="EC" id="1.1.1.88" evidence="3"/>
<organism evidence="5 6">
    <name type="scientific">Haliangium ochraceum (strain DSM 14365 / JCM 11303 / SMP-2)</name>
    <dbReference type="NCBI Taxonomy" id="502025"/>
    <lineage>
        <taxon>Bacteria</taxon>
        <taxon>Pseudomonadati</taxon>
        <taxon>Myxococcota</taxon>
        <taxon>Polyangia</taxon>
        <taxon>Haliangiales</taxon>
        <taxon>Kofleriaceae</taxon>
        <taxon>Haliangium</taxon>
    </lineage>
</organism>
<dbReference type="InterPro" id="IPR023074">
    <property type="entry name" value="HMG_CoA_Rdtase_cat_sf"/>
</dbReference>
<dbReference type="GO" id="GO:0004420">
    <property type="term" value="F:hydroxymethylglutaryl-CoA reductase (NADPH) activity"/>
    <property type="evidence" value="ECO:0007669"/>
    <property type="project" value="InterPro"/>
</dbReference>
<feature type="compositionally biased region" description="Basic and acidic residues" evidence="4">
    <location>
        <begin position="385"/>
        <end position="396"/>
    </location>
</feature>
<keyword evidence="2 3" id="KW-0560">Oxidoreductase</keyword>
<evidence type="ECO:0000256" key="3">
    <source>
        <dbReference type="RuleBase" id="RU361219"/>
    </source>
</evidence>
<proteinExistence type="inferred from homology"/>
<dbReference type="NCBIfam" id="TIGR00532">
    <property type="entry name" value="HMG_CoA_R_NAD"/>
    <property type="match status" value="1"/>
</dbReference>
<dbReference type="InterPro" id="IPR009023">
    <property type="entry name" value="HMG_CoA_Rdtase_NAD(P)-bd_sf"/>
</dbReference>
<dbReference type="HOGENOM" id="CLU_033422_0_0_7"/>
<evidence type="ECO:0000313" key="6">
    <source>
        <dbReference type="Proteomes" id="UP000001880"/>
    </source>
</evidence>
<evidence type="ECO:0000256" key="2">
    <source>
        <dbReference type="ARBA" id="ARBA00023002"/>
    </source>
</evidence>
<dbReference type="Pfam" id="PF00368">
    <property type="entry name" value="HMG-CoA_red"/>
    <property type="match status" value="1"/>
</dbReference>
<dbReference type="RefSeq" id="WP_012830783.1">
    <property type="nucleotide sequence ID" value="NC_013440.1"/>
</dbReference>
<evidence type="ECO:0000256" key="4">
    <source>
        <dbReference type="SAM" id="MobiDB-lite"/>
    </source>
</evidence>
<sequence length="402" mass="41849">MTQRNNLSSRVAGFYRKALAQRVEFTTETGLLSEDSSAWLQGGGGLTPEVADRMSENVIGCQGVPLGVALNFRINSRDYLVPMAVEEPSVVAAASNAARLIRLAGGFQGEADEPVMTAQIQLDGVPDAAAAGERLAVARGDILAAGDRAIPSMVARGGGCVDLEARVLDEADGWVVVHVYVNVGDAMGANLVDSVAEAVAPLLAEVLGGRIGLRILSNVPLRRMVRVSCDASADVIGGDELADGIVRASRFAELDPLRAATHNKGIMNGVDAVALALGQDWRAIEAGAHAYAGLGDGYRPLAVWTRTPDGVHGALEMPLAVATVGGATRVHPGVRACLELLAVDSARELAVVLAAAGLASNFAALKALAGEGIQRGHMRLHRRRLDTEAPGKREQRGGSIDD</sequence>
<dbReference type="STRING" id="502025.Hoch_5714"/>
<dbReference type="PROSITE" id="PS50065">
    <property type="entry name" value="HMG_COA_REDUCTASE_4"/>
    <property type="match status" value="1"/>
</dbReference>
<dbReference type="AlphaFoldDB" id="D0LH46"/>
<dbReference type="UniPathway" id="UPA00257">
    <property type="reaction ID" value="UER00367"/>
</dbReference>
<protein>
    <recommendedName>
        <fullName evidence="3">3-hydroxy-3-methylglutaryl coenzyme A reductase</fullName>
        <shortName evidence="3">HMG-CoA reductase</shortName>
        <ecNumber evidence="3">1.1.1.88</ecNumber>
    </recommendedName>
</protein>
<dbReference type="OrthoDB" id="9764892at2"/>
<dbReference type="GO" id="GO:0015936">
    <property type="term" value="P:coenzyme A metabolic process"/>
    <property type="evidence" value="ECO:0007669"/>
    <property type="project" value="InterPro"/>
</dbReference>
<name>D0LH46_HALO1</name>
<keyword evidence="6" id="KW-1185">Reference proteome</keyword>
<comment type="catalytic activity">
    <reaction evidence="3">
        <text>(R)-mevalonate + 2 NAD(+) + CoA = (3S)-3-hydroxy-3-methylglutaryl-CoA + 2 NADH + 2 H(+)</text>
        <dbReference type="Rhea" id="RHEA:14833"/>
        <dbReference type="ChEBI" id="CHEBI:15378"/>
        <dbReference type="ChEBI" id="CHEBI:36464"/>
        <dbReference type="ChEBI" id="CHEBI:43074"/>
        <dbReference type="ChEBI" id="CHEBI:57287"/>
        <dbReference type="ChEBI" id="CHEBI:57540"/>
        <dbReference type="ChEBI" id="CHEBI:57945"/>
        <dbReference type="EC" id="1.1.1.88"/>
    </reaction>
</comment>
<dbReference type="GO" id="GO:0140643">
    <property type="term" value="F:hydroxymethylglutaryl-CoA reductase (NADH) activity"/>
    <property type="evidence" value="ECO:0007669"/>
    <property type="project" value="UniProtKB-EC"/>
</dbReference>
<dbReference type="Gene3D" id="3.90.770.10">
    <property type="entry name" value="3-hydroxy-3-methylglutaryl-coenzyme A Reductase, Chain A, domain 2"/>
    <property type="match status" value="2"/>
</dbReference>